<accession>A0A222ZL37</accession>
<evidence type="ECO:0000313" key="1">
    <source>
        <dbReference type="EMBL" id="ASR85079.1"/>
    </source>
</evidence>
<dbReference type="RefSeq" id="YP_009951248.1">
    <property type="nucleotide sequence ID" value="NC_051599.1"/>
</dbReference>
<gene>
    <name evidence="1" type="primary">70</name>
    <name evidence="1" type="ORF">SEA_UNICORN_70</name>
</gene>
<evidence type="ECO:0000313" key="2">
    <source>
        <dbReference type="Proteomes" id="UP000224528"/>
    </source>
</evidence>
<dbReference type="KEGG" id="vg:60322679"/>
<protein>
    <submittedName>
        <fullName evidence="1">Uncharacterized protein</fullName>
    </submittedName>
</protein>
<proteinExistence type="predicted"/>
<reference evidence="1 2" key="1">
    <citation type="submission" date="2017-06" db="EMBL/GenBank/DDBJ databases">
        <authorList>
            <person name="Barekzi N."/>
            <person name="Denby H.W."/>
            <person name="Murphy J.L."/>
            <person name="Richards S."/>
            <person name="Womack F.R."/>
            <person name="Stoner T.H."/>
            <person name="Garlena R.A."/>
            <person name="Russell D.A."/>
            <person name="Pope W.H."/>
            <person name="Jacobs-Sera D."/>
            <person name="Hatfull G.F."/>
        </authorList>
    </citation>
    <scope>NUCLEOTIDE SEQUENCE [LARGE SCALE GENOMIC DNA]</scope>
</reference>
<dbReference type="GeneID" id="60322679"/>
<dbReference type="Proteomes" id="UP000224528">
    <property type="component" value="Segment"/>
</dbReference>
<name>A0A222ZL37_9CAUD</name>
<dbReference type="EMBL" id="MF324908">
    <property type="protein sequence ID" value="ASR85079.1"/>
    <property type="molecule type" value="Genomic_DNA"/>
</dbReference>
<keyword evidence="2" id="KW-1185">Reference proteome</keyword>
<organism evidence="1 2">
    <name type="scientific">Mycobacterium phage Unicorn</name>
    <dbReference type="NCBI Taxonomy" id="2015825"/>
    <lineage>
        <taxon>Viruses</taxon>
        <taxon>Duplodnaviria</taxon>
        <taxon>Heunggongvirae</taxon>
        <taxon>Uroviricota</taxon>
        <taxon>Caudoviricetes</taxon>
        <taxon>Weiservirinae</taxon>
        <taxon>Unicornvirus</taxon>
        <taxon>Unicornvirus unicorn</taxon>
    </lineage>
</organism>
<sequence>MKIGCPACRDTIGDTDTTTVDQAVADHGPKCTATAEEHDRAVTWVRFTEIVGNA</sequence>